<dbReference type="Proteomes" id="UP000008461">
    <property type="component" value="Chromosome"/>
</dbReference>
<organism evidence="1 2">
    <name type="scientific">Haliscomenobacter hydrossis (strain ATCC 27775 / DSM 1100 / LMG 10767 / O)</name>
    <dbReference type="NCBI Taxonomy" id="760192"/>
    <lineage>
        <taxon>Bacteria</taxon>
        <taxon>Pseudomonadati</taxon>
        <taxon>Bacteroidota</taxon>
        <taxon>Saprospiria</taxon>
        <taxon>Saprospirales</taxon>
        <taxon>Haliscomenobacteraceae</taxon>
        <taxon>Haliscomenobacter</taxon>
    </lineage>
</organism>
<dbReference type="RefSeq" id="WP_013766967.1">
    <property type="nucleotide sequence ID" value="NC_015510.1"/>
</dbReference>
<proteinExistence type="predicted"/>
<protein>
    <submittedName>
        <fullName evidence="1">Uncharacterized protein</fullName>
    </submittedName>
</protein>
<evidence type="ECO:0000313" key="1">
    <source>
        <dbReference type="EMBL" id="AEE52429.1"/>
    </source>
</evidence>
<sequence length="145" mass="16544">MLKHIWEPQFILKNPALIFIHLETHNQQVSDFVVSLLAYLFKNTEIARETANRFIKHLPTDLNENAMSTYDMIQAEGIEKGAELKEREFIKNLWSLQEFSLEKIALLSGTSLERVIEVLSAHLQAEGLSEAAAAQTLEAYQAKFI</sequence>
<name>F4KUJ3_HALH1</name>
<dbReference type="KEGG" id="hhy:Halhy_4590"/>
<keyword evidence="2" id="KW-1185">Reference proteome</keyword>
<reference evidence="1 2" key="1">
    <citation type="journal article" date="2011" name="Stand. Genomic Sci.">
        <title>Complete genome sequence of Haliscomenobacter hydrossis type strain (O).</title>
        <authorList>
            <consortium name="US DOE Joint Genome Institute (JGI-PGF)"/>
            <person name="Daligault H."/>
            <person name="Lapidus A."/>
            <person name="Zeytun A."/>
            <person name="Nolan M."/>
            <person name="Lucas S."/>
            <person name="Del Rio T.G."/>
            <person name="Tice H."/>
            <person name="Cheng J.F."/>
            <person name="Tapia R."/>
            <person name="Han C."/>
            <person name="Goodwin L."/>
            <person name="Pitluck S."/>
            <person name="Liolios K."/>
            <person name="Pagani I."/>
            <person name="Ivanova N."/>
            <person name="Huntemann M."/>
            <person name="Mavromatis K."/>
            <person name="Mikhailova N."/>
            <person name="Pati A."/>
            <person name="Chen A."/>
            <person name="Palaniappan K."/>
            <person name="Land M."/>
            <person name="Hauser L."/>
            <person name="Brambilla E.M."/>
            <person name="Rohde M."/>
            <person name="Verbarg S."/>
            <person name="Goker M."/>
            <person name="Bristow J."/>
            <person name="Eisen J.A."/>
            <person name="Markowitz V."/>
            <person name="Hugenholtz P."/>
            <person name="Kyrpides N.C."/>
            <person name="Klenk H.P."/>
            <person name="Woyke T."/>
        </authorList>
    </citation>
    <scope>NUCLEOTIDE SEQUENCE [LARGE SCALE GENOMIC DNA]</scope>
    <source>
        <strain evidence="2">ATCC 27775 / DSM 1100 / LMG 10767 / O</strain>
    </source>
</reference>
<dbReference type="eggNOG" id="COG5464">
    <property type="taxonomic scope" value="Bacteria"/>
</dbReference>
<evidence type="ECO:0000313" key="2">
    <source>
        <dbReference type="Proteomes" id="UP000008461"/>
    </source>
</evidence>
<dbReference type="AlphaFoldDB" id="F4KUJ3"/>
<accession>F4KUJ3</accession>
<dbReference type="HOGENOM" id="CLU_1784163_0_0_10"/>
<reference key="2">
    <citation type="submission" date="2011-04" db="EMBL/GenBank/DDBJ databases">
        <title>Complete sequence of chromosome of Haliscomenobacter hydrossis DSM 1100.</title>
        <authorList>
            <consortium name="US DOE Joint Genome Institute (JGI-PGF)"/>
            <person name="Lucas S."/>
            <person name="Han J."/>
            <person name="Lapidus A."/>
            <person name="Bruce D."/>
            <person name="Goodwin L."/>
            <person name="Pitluck S."/>
            <person name="Peters L."/>
            <person name="Kyrpides N."/>
            <person name="Mavromatis K."/>
            <person name="Ivanova N."/>
            <person name="Ovchinnikova G."/>
            <person name="Pagani I."/>
            <person name="Daligault H."/>
            <person name="Detter J.C."/>
            <person name="Han C."/>
            <person name="Land M."/>
            <person name="Hauser L."/>
            <person name="Markowitz V."/>
            <person name="Cheng J.-F."/>
            <person name="Hugenholtz P."/>
            <person name="Woyke T."/>
            <person name="Wu D."/>
            <person name="Verbarg S."/>
            <person name="Frueling A."/>
            <person name="Brambilla E."/>
            <person name="Klenk H.-P."/>
            <person name="Eisen J.A."/>
        </authorList>
    </citation>
    <scope>NUCLEOTIDE SEQUENCE</scope>
    <source>
        <strain>DSM 1100</strain>
    </source>
</reference>
<dbReference type="EMBL" id="CP002691">
    <property type="protein sequence ID" value="AEE52429.1"/>
    <property type="molecule type" value="Genomic_DNA"/>
</dbReference>
<gene>
    <name evidence="1" type="ordered locus">Halhy_4590</name>
</gene>